<evidence type="ECO:0000256" key="5">
    <source>
        <dbReference type="ARBA" id="ARBA00022989"/>
    </source>
</evidence>
<evidence type="ECO:0000256" key="1">
    <source>
        <dbReference type="ARBA" id="ARBA00004141"/>
    </source>
</evidence>
<dbReference type="Gramene" id="Pp3c27_4780V3.3">
    <property type="protein sequence ID" value="Pp3c27_4780V3.3"/>
    <property type="gene ID" value="Pp3c27_4780"/>
</dbReference>
<keyword evidence="6 7" id="KW-0472">Membrane</keyword>
<comment type="similarity">
    <text evidence="2 7">Belongs to the copper transporter (Ctr) (TC 1.A.56) family. SLC31A subfamily.</text>
</comment>
<protein>
    <recommendedName>
        <fullName evidence="7">Copper transport protein</fullName>
    </recommendedName>
</protein>
<organism evidence="8 9">
    <name type="scientific">Physcomitrium patens</name>
    <name type="common">Spreading-leaved earth moss</name>
    <name type="synonym">Physcomitrella patens</name>
    <dbReference type="NCBI Taxonomy" id="3218"/>
    <lineage>
        <taxon>Eukaryota</taxon>
        <taxon>Viridiplantae</taxon>
        <taxon>Streptophyta</taxon>
        <taxon>Embryophyta</taxon>
        <taxon>Bryophyta</taxon>
        <taxon>Bryophytina</taxon>
        <taxon>Bryopsida</taxon>
        <taxon>Funariidae</taxon>
        <taxon>Funariales</taxon>
        <taxon>Funariaceae</taxon>
        <taxon>Physcomitrium</taxon>
    </lineage>
</organism>
<evidence type="ECO:0000313" key="8">
    <source>
        <dbReference type="EnsemblPlants" id="Pp3c27_4780V3.3"/>
    </source>
</evidence>
<dbReference type="InterPro" id="IPR007274">
    <property type="entry name" value="Cop_transporter"/>
</dbReference>
<dbReference type="Pfam" id="PF04145">
    <property type="entry name" value="Ctr"/>
    <property type="match status" value="1"/>
</dbReference>
<keyword evidence="3 7" id="KW-0812">Transmembrane</keyword>
<dbReference type="GO" id="GO:0005375">
    <property type="term" value="F:copper ion transmembrane transporter activity"/>
    <property type="evidence" value="ECO:0007669"/>
    <property type="project" value="UniProtKB-UniRule"/>
</dbReference>
<feature type="transmembrane region" description="Helical" evidence="7">
    <location>
        <begin position="89"/>
        <end position="108"/>
    </location>
</feature>
<dbReference type="GO" id="GO:0016020">
    <property type="term" value="C:membrane"/>
    <property type="evidence" value="ECO:0007669"/>
    <property type="project" value="UniProtKB-SubCell"/>
</dbReference>
<evidence type="ECO:0000256" key="3">
    <source>
        <dbReference type="ARBA" id="ARBA00022692"/>
    </source>
</evidence>
<evidence type="ECO:0000256" key="7">
    <source>
        <dbReference type="RuleBase" id="RU367022"/>
    </source>
</evidence>
<dbReference type="EMBL" id="ABEU02000027">
    <property type="status" value="NOT_ANNOTATED_CDS"/>
    <property type="molecule type" value="Genomic_DNA"/>
</dbReference>
<evidence type="ECO:0000313" key="9">
    <source>
        <dbReference type="Proteomes" id="UP000006727"/>
    </source>
</evidence>
<dbReference type="PANTHER" id="PTHR12483:SF27">
    <property type="entry name" value="COPPER TRANSPORT PROTEIN CTR1"/>
    <property type="match status" value="1"/>
</dbReference>
<comment type="subcellular location">
    <subcellularLocation>
        <location evidence="1 7">Membrane</location>
        <topology evidence="1 7">Multi-pass membrane protein</topology>
    </subcellularLocation>
</comment>
<keyword evidence="7" id="KW-0406">Ion transport</keyword>
<proteinExistence type="inferred from homology"/>
<reference evidence="8" key="3">
    <citation type="submission" date="2020-12" db="UniProtKB">
        <authorList>
            <consortium name="EnsemblPlants"/>
        </authorList>
    </citation>
    <scope>IDENTIFICATION</scope>
</reference>
<evidence type="ECO:0000256" key="6">
    <source>
        <dbReference type="ARBA" id="ARBA00023136"/>
    </source>
</evidence>
<evidence type="ECO:0000256" key="2">
    <source>
        <dbReference type="ARBA" id="ARBA00006921"/>
    </source>
</evidence>
<dbReference type="PANTHER" id="PTHR12483">
    <property type="entry name" value="SOLUTE CARRIER FAMILY 31 COPPER TRANSPORTERS"/>
    <property type="match status" value="1"/>
</dbReference>
<dbReference type="Proteomes" id="UP000006727">
    <property type="component" value="Chromosome 27"/>
</dbReference>
<sequence>MTLQYSLRCLERVPEVVGKLIRAMLHEFLSFVKSRFVLGLKPTEEDGGFRSSHHKGAVQGSFSRRALESLMFGVIVGIRYLLMLASMSFNGGVFIAIVLGLTLGHFLFRSSDIAGSDCA</sequence>
<dbReference type="EnsemblPlants" id="Pp3c27_4780V3.3">
    <property type="protein sequence ID" value="Pp3c27_4780V3.3"/>
    <property type="gene ID" value="Pp3c27_4780"/>
</dbReference>
<keyword evidence="5 7" id="KW-1133">Transmembrane helix</keyword>
<keyword evidence="9" id="KW-1185">Reference proteome</keyword>
<accession>A0A7I4CW20</accession>
<keyword evidence="4 7" id="KW-0187">Copper transport</keyword>
<reference evidence="8 9" key="1">
    <citation type="journal article" date="2008" name="Science">
        <title>The Physcomitrella genome reveals evolutionary insights into the conquest of land by plants.</title>
        <authorList>
            <person name="Rensing S."/>
            <person name="Lang D."/>
            <person name="Zimmer A."/>
            <person name="Terry A."/>
            <person name="Salamov A."/>
            <person name="Shapiro H."/>
            <person name="Nishiyama T."/>
            <person name="Perroud P.-F."/>
            <person name="Lindquist E."/>
            <person name="Kamisugi Y."/>
            <person name="Tanahashi T."/>
            <person name="Sakakibara K."/>
            <person name="Fujita T."/>
            <person name="Oishi K."/>
            <person name="Shin-I T."/>
            <person name="Kuroki Y."/>
            <person name="Toyoda A."/>
            <person name="Suzuki Y."/>
            <person name="Hashimoto A."/>
            <person name="Yamaguchi K."/>
            <person name="Sugano A."/>
            <person name="Kohara Y."/>
            <person name="Fujiyama A."/>
            <person name="Anterola A."/>
            <person name="Aoki S."/>
            <person name="Ashton N."/>
            <person name="Barbazuk W.B."/>
            <person name="Barker E."/>
            <person name="Bennetzen J."/>
            <person name="Bezanilla M."/>
            <person name="Blankenship R."/>
            <person name="Cho S.H."/>
            <person name="Dutcher S."/>
            <person name="Estelle M."/>
            <person name="Fawcett J.A."/>
            <person name="Gundlach H."/>
            <person name="Hanada K."/>
            <person name="Heyl A."/>
            <person name="Hicks K.A."/>
            <person name="Hugh J."/>
            <person name="Lohr M."/>
            <person name="Mayer K."/>
            <person name="Melkozernov A."/>
            <person name="Murata T."/>
            <person name="Nelson D."/>
            <person name="Pils B."/>
            <person name="Prigge M."/>
            <person name="Reiss B."/>
            <person name="Renner T."/>
            <person name="Rombauts S."/>
            <person name="Rushton P."/>
            <person name="Sanderfoot A."/>
            <person name="Schween G."/>
            <person name="Shiu S.-H."/>
            <person name="Stueber K."/>
            <person name="Theodoulou F.L."/>
            <person name="Tu H."/>
            <person name="Van de Peer Y."/>
            <person name="Verrier P.J."/>
            <person name="Waters E."/>
            <person name="Wood A."/>
            <person name="Yang L."/>
            <person name="Cove D."/>
            <person name="Cuming A."/>
            <person name="Hasebe M."/>
            <person name="Lucas S."/>
            <person name="Mishler D.B."/>
            <person name="Reski R."/>
            <person name="Grigoriev I."/>
            <person name="Quatrano R.S."/>
            <person name="Boore J.L."/>
        </authorList>
    </citation>
    <scope>NUCLEOTIDE SEQUENCE [LARGE SCALE GENOMIC DNA]</scope>
    <source>
        <strain evidence="8 9">cv. Gransden 2004</strain>
    </source>
</reference>
<keyword evidence="7" id="KW-0813">Transport</keyword>
<evidence type="ECO:0000256" key="4">
    <source>
        <dbReference type="ARBA" id="ARBA00022796"/>
    </source>
</evidence>
<dbReference type="AlphaFoldDB" id="A0A7I4CW20"/>
<name>A0A7I4CW20_PHYPA</name>
<keyword evidence="7" id="KW-0186">Copper</keyword>
<gene>
    <name evidence="8" type="primary">LOC112278288</name>
</gene>
<reference evidence="8 9" key="2">
    <citation type="journal article" date="2018" name="Plant J.">
        <title>The Physcomitrella patens chromosome-scale assembly reveals moss genome structure and evolution.</title>
        <authorList>
            <person name="Lang D."/>
            <person name="Ullrich K.K."/>
            <person name="Murat F."/>
            <person name="Fuchs J."/>
            <person name="Jenkins J."/>
            <person name="Haas F.B."/>
            <person name="Piednoel M."/>
            <person name="Gundlach H."/>
            <person name="Van Bel M."/>
            <person name="Meyberg R."/>
            <person name="Vives C."/>
            <person name="Morata J."/>
            <person name="Symeonidi A."/>
            <person name="Hiss M."/>
            <person name="Muchero W."/>
            <person name="Kamisugi Y."/>
            <person name="Saleh O."/>
            <person name="Blanc G."/>
            <person name="Decker E.L."/>
            <person name="van Gessel N."/>
            <person name="Grimwood J."/>
            <person name="Hayes R.D."/>
            <person name="Graham S.W."/>
            <person name="Gunter L.E."/>
            <person name="McDaniel S.F."/>
            <person name="Hoernstein S.N.W."/>
            <person name="Larsson A."/>
            <person name="Li F.W."/>
            <person name="Perroud P.F."/>
            <person name="Phillips J."/>
            <person name="Ranjan P."/>
            <person name="Rokshar D.S."/>
            <person name="Rothfels C.J."/>
            <person name="Schneider L."/>
            <person name="Shu S."/>
            <person name="Stevenson D.W."/>
            <person name="Thummler F."/>
            <person name="Tillich M."/>
            <person name="Villarreal Aguilar J.C."/>
            <person name="Widiez T."/>
            <person name="Wong G.K."/>
            <person name="Wymore A."/>
            <person name="Zhang Y."/>
            <person name="Zimmer A.D."/>
            <person name="Quatrano R.S."/>
            <person name="Mayer K.F.X."/>
            <person name="Goodstein D."/>
            <person name="Casacuberta J.M."/>
            <person name="Vandepoele K."/>
            <person name="Reski R."/>
            <person name="Cuming A.C."/>
            <person name="Tuskan G.A."/>
            <person name="Maumus F."/>
            <person name="Salse J."/>
            <person name="Schmutz J."/>
            <person name="Rensing S.A."/>
        </authorList>
    </citation>
    <scope>NUCLEOTIDE SEQUENCE [LARGE SCALE GENOMIC DNA]</scope>
    <source>
        <strain evidence="8 9">cv. Gransden 2004</strain>
    </source>
</reference>